<dbReference type="EMBL" id="QJTE01000002">
    <property type="protein sequence ID" value="PYE84855.1"/>
    <property type="molecule type" value="Genomic_DNA"/>
</dbReference>
<dbReference type="Pfam" id="PF00440">
    <property type="entry name" value="TetR_N"/>
    <property type="match status" value="1"/>
</dbReference>
<dbReference type="PANTHER" id="PTHR30055">
    <property type="entry name" value="HTH-TYPE TRANSCRIPTIONAL REGULATOR RUTR"/>
    <property type="match status" value="1"/>
</dbReference>
<evidence type="ECO:0000259" key="7">
    <source>
        <dbReference type="PROSITE" id="PS50977"/>
    </source>
</evidence>
<dbReference type="PROSITE" id="PS50977">
    <property type="entry name" value="HTH_TETR_2"/>
    <property type="match status" value="1"/>
</dbReference>
<evidence type="ECO:0000256" key="1">
    <source>
        <dbReference type="ARBA" id="ARBA00022491"/>
    </source>
</evidence>
<protein>
    <submittedName>
        <fullName evidence="8">TetR family transcriptional regulator</fullName>
    </submittedName>
</protein>
<keyword evidence="4" id="KW-0804">Transcription</keyword>
<gene>
    <name evidence="8" type="ORF">DFP88_102659</name>
</gene>
<dbReference type="InterPro" id="IPR001647">
    <property type="entry name" value="HTH_TetR"/>
</dbReference>
<dbReference type="Pfam" id="PF13977">
    <property type="entry name" value="TetR_C_6"/>
    <property type="match status" value="1"/>
</dbReference>
<evidence type="ECO:0000256" key="6">
    <source>
        <dbReference type="SAM" id="MobiDB-lite"/>
    </source>
</evidence>
<dbReference type="PRINTS" id="PR00455">
    <property type="entry name" value="HTHTETR"/>
</dbReference>
<evidence type="ECO:0000256" key="2">
    <source>
        <dbReference type="ARBA" id="ARBA00023015"/>
    </source>
</evidence>
<feature type="domain" description="HTH tetR-type" evidence="7">
    <location>
        <begin position="33"/>
        <end position="93"/>
    </location>
</feature>
<keyword evidence="2" id="KW-0805">Transcription regulation</keyword>
<evidence type="ECO:0000313" key="8">
    <source>
        <dbReference type="EMBL" id="PYE84855.1"/>
    </source>
</evidence>
<proteinExistence type="predicted"/>
<organism evidence="8 9">
    <name type="scientific">Pseudoroseicyclus aestuarii</name>
    <dbReference type="NCBI Taxonomy" id="1795041"/>
    <lineage>
        <taxon>Bacteria</taxon>
        <taxon>Pseudomonadati</taxon>
        <taxon>Pseudomonadota</taxon>
        <taxon>Alphaproteobacteria</taxon>
        <taxon>Rhodobacterales</taxon>
        <taxon>Paracoccaceae</taxon>
        <taxon>Pseudoroseicyclus</taxon>
    </lineage>
</organism>
<dbReference type="Gene3D" id="1.10.357.10">
    <property type="entry name" value="Tetracycline Repressor, domain 2"/>
    <property type="match status" value="1"/>
</dbReference>
<dbReference type="GO" id="GO:0000976">
    <property type="term" value="F:transcription cis-regulatory region binding"/>
    <property type="evidence" value="ECO:0007669"/>
    <property type="project" value="TreeGrafter"/>
</dbReference>
<dbReference type="InterPro" id="IPR039538">
    <property type="entry name" value="BetI_C"/>
</dbReference>
<evidence type="ECO:0000256" key="5">
    <source>
        <dbReference type="PROSITE-ProRule" id="PRU00335"/>
    </source>
</evidence>
<reference evidence="8 9" key="1">
    <citation type="submission" date="2018-06" db="EMBL/GenBank/DDBJ databases">
        <title>Genomic Encyclopedia of Type Strains, Phase III (KMG-III): the genomes of soil and plant-associated and newly described type strains.</title>
        <authorList>
            <person name="Whitman W."/>
        </authorList>
    </citation>
    <scope>NUCLEOTIDE SEQUENCE [LARGE SCALE GENOMIC DNA]</scope>
    <source>
        <strain evidence="8 9">CECT 9025</strain>
    </source>
</reference>
<dbReference type="InterPro" id="IPR050109">
    <property type="entry name" value="HTH-type_TetR-like_transc_reg"/>
</dbReference>
<evidence type="ECO:0000256" key="4">
    <source>
        <dbReference type="ARBA" id="ARBA00023163"/>
    </source>
</evidence>
<dbReference type="SUPFAM" id="SSF48498">
    <property type="entry name" value="Tetracyclin repressor-like, C-terminal domain"/>
    <property type="match status" value="1"/>
</dbReference>
<dbReference type="AlphaFoldDB" id="A0A318SU22"/>
<name>A0A318SU22_9RHOB</name>
<dbReference type="InterPro" id="IPR009057">
    <property type="entry name" value="Homeodomain-like_sf"/>
</dbReference>
<keyword evidence="1" id="KW-0678">Repressor</keyword>
<dbReference type="RefSeq" id="WP_110813898.1">
    <property type="nucleotide sequence ID" value="NZ_QJTE01000002.1"/>
</dbReference>
<dbReference type="PANTHER" id="PTHR30055:SF228">
    <property type="entry name" value="TRANSCRIPTIONAL REGULATOR-RELATED"/>
    <property type="match status" value="1"/>
</dbReference>
<dbReference type="SUPFAM" id="SSF46689">
    <property type="entry name" value="Homeodomain-like"/>
    <property type="match status" value="1"/>
</dbReference>
<feature type="DNA-binding region" description="H-T-H motif" evidence="5">
    <location>
        <begin position="56"/>
        <end position="75"/>
    </location>
</feature>
<dbReference type="GO" id="GO:0003700">
    <property type="term" value="F:DNA-binding transcription factor activity"/>
    <property type="evidence" value="ECO:0007669"/>
    <property type="project" value="TreeGrafter"/>
</dbReference>
<dbReference type="InterPro" id="IPR036271">
    <property type="entry name" value="Tet_transcr_reg_TetR-rel_C_sf"/>
</dbReference>
<dbReference type="Proteomes" id="UP000248311">
    <property type="component" value="Unassembled WGS sequence"/>
</dbReference>
<feature type="region of interest" description="Disordered" evidence="6">
    <location>
        <begin position="1"/>
        <end position="23"/>
    </location>
</feature>
<evidence type="ECO:0000256" key="3">
    <source>
        <dbReference type="ARBA" id="ARBA00023125"/>
    </source>
</evidence>
<keyword evidence="9" id="KW-1185">Reference proteome</keyword>
<accession>A0A318SU22</accession>
<evidence type="ECO:0000313" key="9">
    <source>
        <dbReference type="Proteomes" id="UP000248311"/>
    </source>
</evidence>
<keyword evidence="3 5" id="KW-0238">DNA-binding</keyword>
<comment type="caution">
    <text evidence="8">The sequence shown here is derived from an EMBL/GenBank/DDBJ whole genome shotgun (WGS) entry which is preliminary data.</text>
</comment>
<dbReference type="OrthoDB" id="9809265at2"/>
<sequence length="241" mass="26166">MVNKPAQRPQNEQLHSPKAVTPTRKSFQRLADADRRRALLEATLDCIGEAGASGASARRIAERAGVTAGLIRHHFGSMDEMVRQAYAHLMTQLTSEAAEAARAGGDSPEAALARFVAANVMQPNLSPRKVSLWATFIGRVDGEAGYSVIHRDSYREFLEVLTRLIHPVLVKHGRPSSPEACRSLAIALNGLIDGLWLEGSLDHGLYDPHRLPGIALSAAEGLLRLPDTALLRHLTDLPPQD</sequence>